<evidence type="ECO:0000313" key="3">
    <source>
        <dbReference type="RefSeq" id="XP_011011229.1"/>
    </source>
</evidence>
<dbReference type="KEGG" id="peu:105115866"/>
<sequence>MNNACSPRLGTGKDGINSKLDIAIAMTWIEDRSLFLPMRKVDGTTDSWKLLFPDAAASFLWEDFGRPGLLEFLVEGTDSLKSLKYNIDEILEHQPNHAVGHTARALRVTLILKEGKMNIVRISDWMPENETSSITGRRVQTPSPQPSGNVSPQQQLPSSTGCKFHVVLELAGLGTSVTEHTPRRFYTCQSRIFF</sequence>
<dbReference type="Proteomes" id="UP000694918">
    <property type="component" value="Unplaced"/>
</dbReference>
<organism evidence="2 3">
    <name type="scientific">Populus euphratica</name>
    <name type="common">Euphrates poplar</name>
    <dbReference type="NCBI Taxonomy" id="75702"/>
    <lineage>
        <taxon>Eukaryota</taxon>
        <taxon>Viridiplantae</taxon>
        <taxon>Streptophyta</taxon>
        <taxon>Embryophyta</taxon>
        <taxon>Tracheophyta</taxon>
        <taxon>Spermatophyta</taxon>
        <taxon>Magnoliopsida</taxon>
        <taxon>eudicotyledons</taxon>
        <taxon>Gunneridae</taxon>
        <taxon>Pentapetalae</taxon>
        <taxon>rosids</taxon>
        <taxon>fabids</taxon>
        <taxon>Malpighiales</taxon>
        <taxon>Salicaceae</taxon>
        <taxon>Saliceae</taxon>
        <taxon>Populus</taxon>
    </lineage>
</organism>
<feature type="region of interest" description="Disordered" evidence="1">
    <location>
        <begin position="131"/>
        <end position="158"/>
    </location>
</feature>
<evidence type="ECO:0000313" key="2">
    <source>
        <dbReference type="Proteomes" id="UP000694918"/>
    </source>
</evidence>
<dbReference type="AlphaFoldDB" id="A0AAJ6TI20"/>
<protein>
    <submittedName>
        <fullName evidence="3">Uncharacterized protein LOC105115866</fullName>
    </submittedName>
</protein>
<evidence type="ECO:0000256" key="1">
    <source>
        <dbReference type="SAM" id="MobiDB-lite"/>
    </source>
</evidence>
<accession>A0AAJ6TI20</accession>
<dbReference type="GeneID" id="105115866"/>
<reference evidence="3" key="1">
    <citation type="submission" date="2025-08" db="UniProtKB">
        <authorList>
            <consortium name="RefSeq"/>
        </authorList>
    </citation>
    <scope>IDENTIFICATION</scope>
</reference>
<dbReference type="RefSeq" id="XP_011011229.1">
    <property type="nucleotide sequence ID" value="XM_011012927.1"/>
</dbReference>
<keyword evidence="2" id="KW-1185">Reference proteome</keyword>
<gene>
    <name evidence="3" type="primary">LOC105115866</name>
</gene>
<proteinExistence type="predicted"/>
<name>A0AAJ6TI20_POPEU</name>